<sequence length="111" mass="12647">MIHHFYTIGLRIDLDQLIAPDSELDEIDPNVPTIIDQTADDGYSYYDQIYFALYSVFHTRARFIHRLGEFPDPLGPVGDPTTKHIRPPPTPTSGLQPSRFSQPCFALSMLR</sequence>
<feature type="compositionally biased region" description="Polar residues" evidence="1">
    <location>
        <begin position="92"/>
        <end position="101"/>
    </location>
</feature>
<evidence type="ECO:0000313" key="3">
    <source>
        <dbReference type="Proteomes" id="UP000324800"/>
    </source>
</evidence>
<evidence type="ECO:0000313" key="2">
    <source>
        <dbReference type="EMBL" id="KAA6387692.1"/>
    </source>
</evidence>
<gene>
    <name evidence="2" type="ORF">EZS28_016783</name>
</gene>
<reference evidence="2 3" key="1">
    <citation type="submission" date="2019-03" db="EMBL/GenBank/DDBJ databases">
        <title>Single cell metagenomics reveals metabolic interactions within the superorganism composed of flagellate Streblomastix strix and complex community of Bacteroidetes bacteria on its surface.</title>
        <authorList>
            <person name="Treitli S.C."/>
            <person name="Kolisko M."/>
            <person name="Husnik F."/>
            <person name="Keeling P."/>
            <person name="Hampl V."/>
        </authorList>
    </citation>
    <scope>NUCLEOTIDE SEQUENCE [LARGE SCALE GENOMIC DNA]</scope>
    <source>
        <strain evidence="2">ST1C</strain>
    </source>
</reference>
<accession>A0A5J4VYT3</accession>
<feature type="region of interest" description="Disordered" evidence="1">
    <location>
        <begin position="75"/>
        <end position="102"/>
    </location>
</feature>
<proteinExistence type="predicted"/>
<dbReference type="AlphaFoldDB" id="A0A5J4VYT3"/>
<dbReference type="Proteomes" id="UP000324800">
    <property type="component" value="Unassembled WGS sequence"/>
</dbReference>
<evidence type="ECO:0000256" key="1">
    <source>
        <dbReference type="SAM" id="MobiDB-lite"/>
    </source>
</evidence>
<dbReference type="EMBL" id="SNRW01004271">
    <property type="protein sequence ID" value="KAA6387692.1"/>
    <property type="molecule type" value="Genomic_DNA"/>
</dbReference>
<comment type="caution">
    <text evidence="2">The sequence shown here is derived from an EMBL/GenBank/DDBJ whole genome shotgun (WGS) entry which is preliminary data.</text>
</comment>
<organism evidence="2 3">
    <name type="scientific">Streblomastix strix</name>
    <dbReference type="NCBI Taxonomy" id="222440"/>
    <lineage>
        <taxon>Eukaryota</taxon>
        <taxon>Metamonada</taxon>
        <taxon>Preaxostyla</taxon>
        <taxon>Oxymonadida</taxon>
        <taxon>Streblomastigidae</taxon>
        <taxon>Streblomastix</taxon>
    </lineage>
</organism>
<protein>
    <submittedName>
        <fullName evidence="2">Uncharacterized protein</fullName>
    </submittedName>
</protein>
<name>A0A5J4VYT3_9EUKA</name>